<dbReference type="InterPro" id="IPR035595">
    <property type="entry name" value="UDP_glycos_trans_CS"/>
</dbReference>
<name>A0A835DVP9_9POAL</name>
<evidence type="ECO:0000313" key="5">
    <source>
        <dbReference type="EMBL" id="KAF8649703.1"/>
    </source>
</evidence>
<dbReference type="InterPro" id="IPR002213">
    <property type="entry name" value="UDP_glucos_trans"/>
</dbReference>
<dbReference type="EMBL" id="JACEFO010002753">
    <property type="protein sequence ID" value="KAF8649703.1"/>
    <property type="molecule type" value="Genomic_DNA"/>
</dbReference>
<dbReference type="PROSITE" id="PS00375">
    <property type="entry name" value="UDPGT"/>
    <property type="match status" value="1"/>
</dbReference>
<evidence type="ECO:0000256" key="2">
    <source>
        <dbReference type="ARBA" id="ARBA00022679"/>
    </source>
</evidence>
<dbReference type="PANTHER" id="PTHR48047">
    <property type="entry name" value="GLYCOSYLTRANSFERASE"/>
    <property type="match status" value="1"/>
</dbReference>
<dbReference type="OrthoDB" id="674253at2759"/>
<dbReference type="FunFam" id="3.40.50.2000:FF:000063">
    <property type="entry name" value="Glycosyltransferase"/>
    <property type="match status" value="1"/>
</dbReference>
<dbReference type="EC" id="2.4.1.-" evidence="4"/>
<evidence type="ECO:0000313" key="6">
    <source>
        <dbReference type="Proteomes" id="UP000636709"/>
    </source>
</evidence>
<accession>A0A835DVP9</accession>
<protein>
    <recommendedName>
        <fullName evidence="4">Glycosyltransferase</fullName>
        <ecNumber evidence="4">2.4.1.-</ecNumber>
    </recommendedName>
</protein>
<evidence type="ECO:0000256" key="4">
    <source>
        <dbReference type="RuleBase" id="RU362057"/>
    </source>
</evidence>
<keyword evidence="3" id="KW-0328">Glycosyltransferase</keyword>
<proteinExistence type="inferred from homology"/>
<keyword evidence="2 3" id="KW-0808">Transferase</keyword>
<dbReference type="GO" id="GO:0035251">
    <property type="term" value="F:UDP-glucosyltransferase activity"/>
    <property type="evidence" value="ECO:0007669"/>
    <property type="project" value="TreeGrafter"/>
</dbReference>
<evidence type="ECO:0000256" key="3">
    <source>
        <dbReference type="RuleBase" id="RU003718"/>
    </source>
</evidence>
<sequence>MAVATYTAAWAQALQPLGKEAAYDKQHFYRVHIVLHTAKPPWPSWLAAQQPQKLDYTHLVQLIDQKLPEDNVHKLPRAKRKMASCGKQPSKKVHIILFPFFGTSHIRPFTDLAVNLAAARPNDIRATVAVTPANVAVVESALSSWRSSSGGGGPYAHAAAADVAIATYAFPAVEAGLPPGVENMSDAKGTDEESRIAVMRPPQERLVRELSPDAVVTDLHFFWKACLGVPCVSFNLGGVFPTLAMARLASARHRVDGDAKAVTVPGFPAPEIRIPVTELPEFLRMSQNVYTDPGRGEQTVSALRSCIGQAMNTFYDLEHDYCELYKEVGYIRRAYFVGPLSLPLVPPASRDRSACLEWLDTKAPQSVVYLCFGSLATLPEAQLNELALGLEASKAAFLWVVRAAEGWTPPEGWTERVGDRGMLVRGWAPQVAILGHPAVAAFVTQCGWNAVLEAVTHGVPVLTWPVLFEQFITERLVTEVLRVGERLWPEGAGVRSTRSDECELVPAAAVAQAVARFVEPGGNGERARRRIQELSVEARAAVVEGGSSHHDLQCLIDDIMEACRARVAAA</sequence>
<comment type="caution">
    <text evidence="5">The sequence shown here is derived from an EMBL/GenBank/DDBJ whole genome shotgun (WGS) entry which is preliminary data.</text>
</comment>
<reference evidence="5" key="1">
    <citation type="submission" date="2020-07" db="EMBL/GenBank/DDBJ databases">
        <title>Genome sequence and genetic diversity analysis of an under-domesticated orphan crop, white fonio (Digitaria exilis).</title>
        <authorList>
            <person name="Bennetzen J.L."/>
            <person name="Chen S."/>
            <person name="Ma X."/>
            <person name="Wang X."/>
            <person name="Yssel A.E.J."/>
            <person name="Chaluvadi S.R."/>
            <person name="Johnson M."/>
            <person name="Gangashetty P."/>
            <person name="Hamidou F."/>
            <person name="Sanogo M.D."/>
            <person name="Zwaenepoel A."/>
            <person name="Wallace J."/>
            <person name="Van De Peer Y."/>
            <person name="Van Deynze A."/>
        </authorList>
    </citation>
    <scope>NUCLEOTIDE SEQUENCE</scope>
    <source>
        <tissue evidence="5">Leaves</tissue>
    </source>
</reference>
<dbReference type="Proteomes" id="UP000636709">
    <property type="component" value="Unassembled WGS sequence"/>
</dbReference>
<evidence type="ECO:0000256" key="1">
    <source>
        <dbReference type="ARBA" id="ARBA00009995"/>
    </source>
</evidence>
<dbReference type="CDD" id="cd03784">
    <property type="entry name" value="GT1_Gtf-like"/>
    <property type="match status" value="1"/>
</dbReference>
<dbReference type="SUPFAM" id="SSF53756">
    <property type="entry name" value="UDP-Glycosyltransferase/glycogen phosphorylase"/>
    <property type="match status" value="1"/>
</dbReference>
<organism evidence="5 6">
    <name type="scientific">Digitaria exilis</name>
    <dbReference type="NCBI Taxonomy" id="1010633"/>
    <lineage>
        <taxon>Eukaryota</taxon>
        <taxon>Viridiplantae</taxon>
        <taxon>Streptophyta</taxon>
        <taxon>Embryophyta</taxon>
        <taxon>Tracheophyta</taxon>
        <taxon>Spermatophyta</taxon>
        <taxon>Magnoliopsida</taxon>
        <taxon>Liliopsida</taxon>
        <taxon>Poales</taxon>
        <taxon>Poaceae</taxon>
        <taxon>PACMAD clade</taxon>
        <taxon>Panicoideae</taxon>
        <taxon>Panicodae</taxon>
        <taxon>Paniceae</taxon>
        <taxon>Anthephorinae</taxon>
        <taxon>Digitaria</taxon>
    </lineage>
</organism>
<keyword evidence="6" id="KW-1185">Reference proteome</keyword>
<comment type="similarity">
    <text evidence="1 3">Belongs to the UDP-glycosyltransferase family.</text>
</comment>
<gene>
    <name evidence="5" type="ORF">HU200_064244</name>
</gene>
<dbReference type="Gene3D" id="3.40.50.2000">
    <property type="entry name" value="Glycogen Phosphorylase B"/>
    <property type="match status" value="2"/>
</dbReference>
<dbReference type="PANTHER" id="PTHR48047:SF19">
    <property type="entry name" value="GLYCOSYLTRANSFERASE"/>
    <property type="match status" value="1"/>
</dbReference>
<dbReference type="AlphaFoldDB" id="A0A835DVP9"/>
<dbReference type="Pfam" id="PF00201">
    <property type="entry name" value="UDPGT"/>
    <property type="match status" value="1"/>
</dbReference>